<evidence type="ECO:0000256" key="6">
    <source>
        <dbReference type="ARBA" id="ARBA00022777"/>
    </source>
</evidence>
<keyword evidence="3" id="KW-0723">Serine/threonine-protein kinase</keyword>
<proteinExistence type="inferred from homology"/>
<feature type="region of interest" description="Disordered" evidence="10">
    <location>
        <begin position="566"/>
        <end position="589"/>
    </location>
</feature>
<dbReference type="PANTHER" id="PTHR24056:SF397">
    <property type="entry name" value="OS11G0242500 PROTEIN"/>
    <property type="match status" value="1"/>
</dbReference>
<evidence type="ECO:0000256" key="3">
    <source>
        <dbReference type="ARBA" id="ARBA00022527"/>
    </source>
</evidence>
<dbReference type="InterPro" id="IPR017441">
    <property type="entry name" value="Protein_kinase_ATP_BS"/>
</dbReference>
<accession>A0A0K9PWD2</accession>
<feature type="compositionally biased region" description="Basic and acidic residues" evidence="10">
    <location>
        <begin position="406"/>
        <end position="426"/>
    </location>
</feature>
<evidence type="ECO:0000259" key="11">
    <source>
        <dbReference type="PROSITE" id="PS50011"/>
    </source>
</evidence>
<gene>
    <name evidence="12" type="ORF">ZOSMA_161G00100</name>
</gene>
<feature type="region of interest" description="Disordered" evidence="10">
    <location>
        <begin position="399"/>
        <end position="438"/>
    </location>
</feature>
<keyword evidence="5 9" id="KW-0547">Nucleotide-binding</keyword>
<keyword evidence="13" id="KW-1185">Reference proteome</keyword>
<keyword evidence="6 12" id="KW-0418">Kinase</keyword>
<feature type="domain" description="Protein kinase" evidence="11">
    <location>
        <begin position="105"/>
        <end position="389"/>
    </location>
</feature>
<evidence type="ECO:0000313" key="12">
    <source>
        <dbReference type="EMBL" id="KMZ72562.1"/>
    </source>
</evidence>
<dbReference type="FunFam" id="1.10.510.10:FF:000043">
    <property type="entry name" value="probable serine/threonine-protein kinase At1g54610"/>
    <property type="match status" value="1"/>
</dbReference>
<evidence type="ECO:0000256" key="7">
    <source>
        <dbReference type="ARBA" id="ARBA00022840"/>
    </source>
</evidence>
<dbReference type="GO" id="GO:0032968">
    <property type="term" value="P:positive regulation of transcription elongation by RNA polymerase II"/>
    <property type="evidence" value="ECO:0000318"/>
    <property type="project" value="GO_Central"/>
</dbReference>
<dbReference type="GO" id="GO:0008353">
    <property type="term" value="F:RNA polymerase II CTD heptapeptide repeat kinase activity"/>
    <property type="evidence" value="ECO:0000318"/>
    <property type="project" value="GO_Central"/>
</dbReference>
<feature type="region of interest" description="Disordered" evidence="10">
    <location>
        <begin position="21"/>
        <end position="42"/>
    </location>
</feature>
<dbReference type="EC" id="2.7.11.23" evidence="2"/>
<dbReference type="FunFam" id="3.30.200.20:FF:000021">
    <property type="entry name" value="probable serine/threonine-protein kinase At1g54610"/>
    <property type="match status" value="1"/>
</dbReference>
<comment type="catalytic activity">
    <reaction evidence="8">
        <text>[DNA-directed RNA polymerase] + ATP = phospho-[DNA-directed RNA polymerase] + ADP + H(+)</text>
        <dbReference type="Rhea" id="RHEA:10216"/>
        <dbReference type="Rhea" id="RHEA-COMP:11321"/>
        <dbReference type="Rhea" id="RHEA-COMP:11322"/>
        <dbReference type="ChEBI" id="CHEBI:15378"/>
        <dbReference type="ChEBI" id="CHEBI:30616"/>
        <dbReference type="ChEBI" id="CHEBI:43176"/>
        <dbReference type="ChEBI" id="CHEBI:68546"/>
        <dbReference type="ChEBI" id="CHEBI:456216"/>
        <dbReference type="EC" id="2.7.11.23"/>
    </reaction>
</comment>
<protein>
    <recommendedName>
        <fullName evidence="2">[RNA-polymerase]-subunit kinase</fullName>
        <ecNumber evidence="2">2.7.11.23</ecNumber>
    </recommendedName>
</protein>
<dbReference type="OrthoDB" id="28397at2759"/>
<evidence type="ECO:0000256" key="1">
    <source>
        <dbReference type="ARBA" id="ARBA00006485"/>
    </source>
</evidence>
<evidence type="ECO:0000256" key="10">
    <source>
        <dbReference type="SAM" id="MobiDB-lite"/>
    </source>
</evidence>
<evidence type="ECO:0000313" key="13">
    <source>
        <dbReference type="Proteomes" id="UP000036987"/>
    </source>
</evidence>
<dbReference type="Proteomes" id="UP000036987">
    <property type="component" value="Unassembled WGS sequence"/>
</dbReference>
<dbReference type="SUPFAM" id="SSF56112">
    <property type="entry name" value="Protein kinase-like (PK-like)"/>
    <property type="match status" value="1"/>
</dbReference>
<name>A0A0K9PWD2_ZOSMR</name>
<dbReference type="Gene3D" id="3.30.200.20">
    <property type="entry name" value="Phosphorylase Kinase, domain 1"/>
    <property type="match status" value="1"/>
</dbReference>
<evidence type="ECO:0000256" key="2">
    <source>
        <dbReference type="ARBA" id="ARBA00012409"/>
    </source>
</evidence>
<dbReference type="GO" id="GO:0000307">
    <property type="term" value="C:cyclin-dependent protein kinase holoenzyme complex"/>
    <property type="evidence" value="ECO:0000318"/>
    <property type="project" value="GO_Central"/>
</dbReference>
<dbReference type="Pfam" id="PF00069">
    <property type="entry name" value="Pkinase"/>
    <property type="match status" value="1"/>
</dbReference>
<comment type="caution">
    <text evidence="12">The sequence shown here is derived from an EMBL/GenBank/DDBJ whole genome shotgun (WGS) entry which is preliminary data.</text>
</comment>
<dbReference type="InterPro" id="IPR011009">
    <property type="entry name" value="Kinase-like_dom_sf"/>
</dbReference>
<dbReference type="EMBL" id="LFYR01000624">
    <property type="protein sequence ID" value="KMZ72562.1"/>
    <property type="molecule type" value="Genomic_DNA"/>
</dbReference>
<dbReference type="PROSITE" id="PS00108">
    <property type="entry name" value="PROTEIN_KINASE_ST"/>
    <property type="match status" value="1"/>
</dbReference>
<reference evidence="13" key="1">
    <citation type="journal article" date="2016" name="Nature">
        <title>The genome of the seagrass Zostera marina reveals angiosperm adaptation to the sea.</title>
        <authorList>
            <person name="Olsen J.L."/>
            <person name="Rouze P."/>
            <person name="Verhelst B."/>
            <person name="Lin Y.-C."/>
            <person name="Bayer T."/>
            <person name="Collen J."/>
            <person name="Dattolo E."/>
            <person name="De Paoli E."/>
            <person name="Dittami S."/>
            <person name="Maumus F."/>
            <person name="Michel G."/>
            <person name="Kersting A."/>
            <person name="Lauritano C."/>
            <person name="Lohaus R."/>
            <person name="Toepel M."/>
            <person name="Tonon T."/>
            <person name="Vanneste K."/>
            <person name="Amirebrahimi M."/>
            <person name="Brakel J."/>
            <person name="Bostroem C."/>
            <person name="Chovatia M."/>
            <person name="Grimwood J."/>
            <person name="Jenkins J.W."/>
            <person name="Jueterbock A."/>
            <person name="Mraz A."/>
            <person name="Stam W.T."/>
            <person name="Tice H."/>
            <person name="Bornberg-Bauer E."/>
            <person name="Green P.J."/>
            <person name="Pearson G.A."/>
            <person name="Procaccini G."/>
            <person name="Duarte C.M."/>
            <person name="Schmutz J."/>
            <person name="Reusch T.B.H."/>
            <person name="Van de Peer Y."/>
        </authorList>
    </citation>
    <scope>NUCLEOTIDE SEQUENCE [LARGE SCALE GENOMIC DNA]</scope>
    <source>
        <strain evidence="13">cv. Finnish</strain>
    </source>
</reference>
<keyword evidence="7 9" id="KW-0067">ATP-binding</keyword>
<keyword evidence="4" id="KW-0808">Transferase</keyword>
<evidence type="ECO:0000256" key="4">
    <source>
        <dbReference type="ARBA" id="ARBA00022679"/>
    </source>
</evidence>
<dbReference type="AlphaFoldDB" id="A0A0K9PWD2"/>
<dbReference type="InterPro" id="IPR000719">
    <property type="entry name" value="Prot_kinase_dom"/>
</dbReference>
<dbReference type="STRING" id="29655.A0A0K9PWD2"/>
<dbReference type="PANTHER" id="PTHR24056">
    <property type="entry name" value="CELL DIVISION PROTEIN KINASE"/>
    <property type="match status" value="1"/>
</dbReference>
<evidence type="ECO:0000256" key="9">
    <source>
        <dbReference type="PROSITE-ProRule" id="PRU10141"/>
    </source>
</evidence>
<dbReference type="InterPro" id="IPR050108">
    <property type="entry name" value="CDK"/>
</dbReference>
<dbReference type="InterPro" id="IPR008271">
    <property type="entry name" value="Ser/Thr_kinase_AS"/>
</dbReference>
<organism evidence="12 13">
    <name type="scientific">Zostera marina</name>
    <name type="common">Eelgrass</name>
    <dbReference type="NCBI Taxonomy" id="29655"/>
    <lineage>
        <taxon>Eukaryota</taxon>
        <taxon>Viridiplantae</taxon>
        <taxon>Streptophyta</taxon>
        <taxon>Embryophyta</taxon>
        <taxon>Tracheophyta</taxon>
        <taxon>Spermatophyta</taxon>
        <taxon>Magnoliopsida</taxon>
        <taxon>Liliopsida</taxon>
        <taxon>Zosteraceae</taxon>
        <taxon>Zostera</taxon>
    </lineage>
</organism>
<dbReference type="SMART" id="SM00220">
    <property type="entry name" value="S_TKc"/>
    <property type="match status" value="1"/>
</dbReference>
<dbReference type="PROSITE" id="PS00107">
    <property type="entry name" value="PROTEIN_KINASE_ATP"/>
    <property type="match status" value="1"/>
</dbReference>
<dbReference type="GO" id="GO:0005524">
    <property type="term" value="F:ATP binding"/>
    <property type="evidence" value="ECO:0007669"/>
    <property type="project" value="UniProtKB-UniRule"/>
</dbReference>
<evidence type="ECO:0000256" key="5">
    <source>
        <dbReference type="ARBA" id="ARBA00022741"/>
    </source>
</evidence>
<dbReference type="Gene3D" id="1.10.510.10">
    <property type="entry name" value="Transferase(Phosphotransferase) domain 1"/>
    <property type="match status" value="1"/>
</dbReference>
<feature type="binding site" evidence="9">
    <location>
        <position position="134"/>
    </location>
    <ligand>
        <name>ATP</name>
        <dbReference type="ChEBI" id="CHEBI:30616"/>
    </ligand>
</feature>
<evidence type="ECO:0000256" key="8">
    <source>
        <dbReference type="ARBA" id="ARBA00049280"/>
    </source>
</evidence>
<dbReference type="GO" id="GO:0005634">
    <property type="term" value="C:nucleus"/>
    <property type="evidence" value="ECO:0000318"/>
    <property type="project" value="GO_Central"/>
</dbReference>
<comment type="similarity">
    <text evidence="1">Belongs to the protein kinase superfamily. CMGC Ser/Thr protein kinase family. CDC2/CDKX subfamily.</text>
</comment>
<sequence length="589" mass="66026">MGCIFVKGICSGEKTDKVKKNLSSRKDAVNTDVRNSGSTGKEGWLGKKIESKNWEVEHQNQVNLEIVSVSNSFKAESVNAGWPAWLASVAEEAIKGWVPRKANSFQKLNKIGQGTYSSVYKARDLETGRIVALKRVRFSSTNPESVRFMAREIIVLRRLDHVNVIKLEGLITAHSSNSLYLVLEYMEHDLAGLVGTSLIKFSEPQVKCYMRQLLRGLEHCHSRGVLHRDIKGSNLLIDNNGILKLADFGLATFYNPKEKRPSTNRVVTLWYRPPELLLGCIEYDVGVDLWSSGCILGEILSGKPILPGRTEVEQLHKIFRLCGSPSLDYWQRSRYSRAAIFKSSHYYRRCIKETFKGASSTTLALLDTLLAIEPEKRGTSNSALLSEFFTKQPYACHPSSLPKYPPTKELDVKRRDEEAKRRKEAASLKGHGSESMGLERYYGKQNHKSSNKKYQQNNDALSAFLKLADNGTVQNGSSLRRSVSIDYDGNLSFRTLDAENISNSTGFKKEKSLGRHVSGSHSSDFIGMSGSQGYLGNSQSRGGLFFHKKEKKGVVKEATSDYYARHKQVHSSGSLIPKDERNVRRTRNG</sequence>
<dbReference type="PROSITE" id="PS50011">
    <property type="entry name" value="PROTEIN_KINASE_DOM"/>
    <property type="match status" value="1"/>
</dbReference>